<sequence>MPDNRHRRRLLDRLRSRTTAATAPDRVPIAAPAPETLRREHLFGSQYRVRMSFAELMQTRGCTGERVLRGLAGPTTTQRQRDAATWRAGYRPGEVLWPS</sequence>
<dbReference type="KEGG" id="mhev:MHEL_60090"/>
<dbReference type="EMBL" id="AP022596">
    <property type="protein sequence ID" value="BBY67766.1"/>
    <property type="molecule type" value="Genomic_DNA"/>
</dbReference>
<organism evidence="2 3">
    <name type="scientific">Mycolicibacterium helvum</name>
    <dbReference type="NCBI Taxonomy" id="1534349"/>
    <lineage>
        <taxon>Bacteria</taxon>
        <taxon>Bacillati</taxon>
        <taxon>Actinomycetota</taxon>
        <taxon>Actinomycetes</taxon>
        <taxon>Mycobacteriales</taxon>
        <taxon>Mycobacteriaceae</taxon>
        <taxon>Mycolicibacterium</taxon>
    </lineage>
</organism>
<keyword evidence="3" id="KW-1185">Reference proteome</keyword>
<dbReference type="AlphaFoldDB" id="A0A7I7TI06"/>
<reference evidence="2 3" key="1">
    <citation type="journal article" date="2019" name="Emerg. Microbes Infect.">
        <title>Comprehensive subspecies identification of 175 nontuberculous mycobacteria species based on 7547 genomic profiles.</title>
        <authorList>
            <person name="Matsumoto Y."/>
            <person name="Kinjo T."/>
            <person name="Motooka D."/>
            <person name="Nabeya D."/>
            <person name="Jung N."/>
            <person name="Uechi K."/>
            <person name="Horii T."/>
            <person name="Iida T."/>
            <person name="Fujita J."/>
            <person name="Nakamura S."/>
        </authorList>
    </citation>
    <scope>NUCLEOTIDE SEQUENCE [LARGE SCALE GENOMIC DNA]</scope>
    <source>
        <strain evidence="2 3">JCM 30396</strain>
    </source>
</reference>
<dbReference type="Proteomes" id="UP000467148">
    <property type="component" value="Chromosome"/>
</dbReference>
<gene>
    <name evidence="2" type="ORF">MHEL_60090</name>
</gene>
<proteinExistence type="predicted"/>
<feature type="compositionally biased region" description="Basic residues" evidence="1">
    <location>
        <begin position="1"/>
        <end position="10"/>
    </location>
</feature>
<protein>
    <submittedName>
        <fullName evidence="2">Uncharacterized protein</fullName>
    </submittedName>
</protein>
<name>A0A7I7TI06_9MYCO</name>
<evidence type="ECO:0000256" key="1">
    <source>
        <dbReference type="SAM" id="MobiDB-lite"/>
    </source>
</evidence>
<evidence type="ECO:0000313" key="3">
    <source>
        <dbReference type="Proteomes" id="UP000467148"/>
    </source>
</evidence>
<feature type="region of interest" description="Disordered" evidence="1">
    <location>
        <begin position="1"/>
        <end position="23"/>
    </location>
</feature>
<accession>A0A7I7TI06</accession>
<evidence type="ECO:0000313" key="2">
    <source>
        <dbReference type="EMBL" id="BBY67766.1"/>
    </source>
</evidence>